<dbReference type="EMBL" id="LECW02000015">
    <property type="protein sequence ID" value="KRT93999.1"/>
    <property type="molecule type" value="Genomic_DNA"/>
</dbReference>
<dbReference type="Proteomes" id="UP000036168">
    <property type="component" value="Unassembled WGS sequence"/>
</dbReference>
<reference evidence="1 2" key="1">
    <citation type="journal article" date="2015" name="Int. J. Syst. Evol. Microbiol.">
        <title>Bacillus glycinifermentans sp. nov., isolated from fermented soybean paste.</title>
        <authorList>
            <person name="Kim S.J."/>
            <person name="Dunlap C.A."/>
            <person name="Kwon S.W."/>
            <person name="Rooney A.P."/>
        </authorList>
    </citation>
    <scope>NUCLEOTIDE SEQUENCE [LARGE SCALE GENOMIC DNA]</scope>
    <source>
        <strain evidence="1 2">GO-13</strain>
    </source>
</reference>
<comment type="caution">
    <text evidence="1">The sequence shown here is derived from an EMBL/GenBank/DDBJ whole genome shotgun (WGS) entry which is preliminary data.</text>
</comment>
<dbReference type="OrthoDB" id="6555806at2"/>
<dbReference type="SUPFAM" id="SSF47345">
    <property type="entry name" value="Colicin E immunity proteins"/>
    <property type="match status" value="1"/>
</dbReference>
<dbReference type="RefSeq" id="WP_048354793.1">
    <property type="nucleotide sequence ID" value="NZ_CP023481.1"/>
</dbReference>
<sequence length="64" mass="7444">MSKKELVSLVEKLMNPEIDDETLSEYIDMLEKNVPHPAPSDLIFWSEEDYSAEQIVDIALNYKE</sequence>
<name>A0A0T6BQT6_9BACI</name>
<dbReference type="InterPro" id="IPR035900">
    <property type="entry name" value="Colicin_E_sf"/>
</dbReference>
<evidence type="ECO:0000313" key="2">
    <source>
        <dbReference type="Proteomes" id="UP000036168"/>
    </source>
</evidence>
<organism evidence="1 2">
    <name type="scientific">Bacillus glycinifermentans</name>
    <dbReference type="NCBI Taxonomy" id="1664069"/>
    <lineage>
        <taxon>Bacteria</taxon>
        <taxon>Bacillati</taxon>
        <taxon>Bacillota</taxon>
        <taxon>Bacilli</taxon>
        <taxon>Bacillales</taxon>
        <taxon>Bacillaceae</taxon>
        <taxon>Bacillus</taxon>
    </lineage>
</organism>
<dbReference type="Gene3D" id="1.10.1200.20">
    <property type="entry name" value="Colicin E immunity protein"/>
    <property type="match status" value="1"/>
</dbReference>
<evidence type="ECO:0000313" key="1">
    <source>
        <dbReference type="EMBL" id="KRT93999.1"/>
    </source>
</evidence>
<accession>A0A0T6BQT6</accession>
<protein>
    <submittedName>
        <fullName evidence="1">Uncharacterized protein</fullName>
    </submittedName>
</protein>
<proteinExistence type="predicted"/>
<gene>
    <name evidence="1" type="ORF">AB447_216390</name>
</gene>
<dbReference type="AlphaFoldDB" id="A0A0T6BQT6"/>